<evidence type="ECO:0000256" key="3">
    <source>
        <dbReference type="SAM" id="Phobius"/>
    </source>
</evidence>
<dbReference type="PANTHER" id="PTHR20914">
    <property type="entry name" value="LY6/PLAUR DOMAIN-CONTAINING PROTEIN 8"/>
    <property type="match status" value="1"/>
</dbReference>
<evidence type="ECO:0000256" key="1">
    <source>
        <dbReference type="ARBA" id="ARBA00004613"/>
    </source>
</evidence>
<feature type="transmembrane region" description="Helical" evidence="3">
    <location>
        <begin position="182"/>
        <end position="202"/>
    </location>
</feature>
<accession>A0A3Q1EX07</accession>
<reference evidence="6" key="2">
    <citation type="submission" date="2025-09" db="UniProtKB">
        <authorList>
            <consortium name="Ensembl"/>
        </authorList>
    </citation>
    <scope>IDENTIFICATION</scope>
</reference>
<dbReference type="Proteomes" id="UP000257200">
    <property type="component" value="Unplaced"/>
</dbReference>
<dbReference type="GO" id="GO:0005576">
    <property type="term" value="C:extracellular region"/>
    <property type="evidence" value="ECO:0007669"/>
    <property type="project" value="UniProtKB-SubCell"/>
</dbReference>
<dbReference type="InterPro" id="IPR045860">
    <property type="entry name" value="Snake_toxin-like_sf"/>
</dbReference>
<dbReference type="SUPFAM" id="SSF57302">
    <property type="entry name" value="Snake toxin-like"/>
    <property type="match status" value="1"/>
</dbReference>
<proteinExistence type="predicted"/>
<name>A0A3Q1EX07_9TELE</name>
<evidence type="ECO:0000256" key="2">
    <source>
        <dbReference type="ARBA" id="ARBA00022525"/>
    </source>
</evidence>
<dbReference type="STRING" id="80966.ENSAPOP00000009736"/>
<dbReference type="PANTHER" id="PTHR20914:SF9">
    <property type="entry name" value="COILED, ISOFORM A"/>
    <property type="match status" value="1"/>
</dbReference>
<dbReference type="Pfam" id="PF00087">
    <property type="entry name" value="Toxin_TOLIP"/>
    <property type="match status" value="1"/>
</dbReference>
<evidence type="ECO:0000256" key="4">
    <source>
        <dbReference type="SAM" id="SignalP"/>
    </source>
</evidence>
<evidence type="ECO:0000313" key="6">
    <source>
        <dbReference type="Ensembl" id="ENSAPOP00000009736.1"/>
    </source>
</evidence>
<dbReference type="GeneTree" id="ENSGT01110000267319"/>
<keyword evidence="3" id="KW-0472">Membrane</keyword>
<keyword evidence="3" id="KW-1133">Transmembrane helix</keyword>
<feature type="signal peptide" evidence="4">
    <location>
        <begin position="1"/>
        <end position="16"/>
    </location>
</feature>
<dbReference type="Gene3D" id="2.10.60.10">
    <property type="entry name" value="CD59"/>
    <property type="match status" value="1"/>
</dbReference>
<dbReference type="InParanoid" id="A0A3Q1EX07"/>
<evidence type="ECO:0000259" key="5">
    <source>
        <dbReference type="Pfam" id="PF00087"/>
    </source>
</evidence>
<comment type="subcellular location">
    <subcellularLocation>
        <location evidence="1">Secreted</location>
    </subcellularLocation>
</comment>
<keyword evidence="7" id="KW-1185">Reference proteome</keyword>
<keyword evidence="2" id="KW-0964">Secreted</keyword>
<keyword evidence="3" id="KW-0812">Transmembrane</keyword>
<feature type="chain" id="PRO_5018760236" description="Snake toxin/toxin-like domain-containing protein" evidence="4">
    <location>
        <begin position="17"/>
        <end position="210"/>
    </location>
</feature>
<sequence length="210" mass="22344">MHLLTLILGIVLLSKAFTLKCHQCLMENSGNCTDTSCHMQLPLFIAGGSKCSDYATKDTYIFFLFVCLPADCVKGSVNFGITKTVFVSRCCTSDLYVGQSYPNGKKCFYCDGRSCTATLNCVGDEDYCISSTVDTGGQLVTVKGCASKVVCSSIQHVQTMGMGKDTSCCQGDFCNGATSPTAGILLLVAPLVSVVLFLVLLLKCAQLHSA</sequence>
<dbReference type="Ensembl" id="ENSAPOT00000001035.1">
    <property type="protein sequence ID" value="ENSAPOP00000009736.1"/>
    <property type="gene ID" value="ENSAPOG00000012098.1"/>
</dbReference>
<dbReference type="InterPro" id="IPR050918">
    <property type="entry name" value="CNF-like_PLA2_Inhibitor"/>
</dbReference>
<protein>
    <recommendedName>
        <fullName evidence="5">Snake toxin/toxin-like domain-containing protein</fullName>
    </recommendedName>
</protein>
<evidence type="ECO:0000313" key="7">
    <source>
        <dbReference type="Proteomes" id="UP000257200"/>
    </source>
</evidence>
<keyword evidence="4" id="KW-0732">Signal</keyword>
<feature type="domain" description="Snake toxin/toxin-like" evidence="5">
    <location>
        <begin position="106"/>
        <end position="175"/>
    </location>
</feature>
<dbReference type="AlphaFoldDB" id="A0A3Q1EX07"/>
<organism evidence="6 7">
    <name type="scientific">Acanthochromis polyacanthus</name>
    <name type="common">spiny chromis</name>
    <dbReference type="NCBI Taxonomy" id="80966"/>
    <lineage>
        <taxon>Eukaryota</taxon>
        <taxon>Metazoa</taxon>
        <taxon>Chordata</taxon>
        <taxon>Craniata</taxon>
        <taxon>Vertebrata</taxon>
        <taxon>Euteleostomi</taxon>
        <taxon>Actinopterygii</taxon>
        <taxon>Neopterygii</taxon>
        <taxon>Teleostei</taxon>
        <taxon>Neoteleostei</taxon>
        <taxon>Acanthomorphata</taxon>
        <taxon>Ovalentaria</taxon>
        <taxon>Pomacentridae</taxon>
        <taxon>Acanthochromis</taxon>
    </lineage>
</organism>
<dbReference type="InterPro" id="IPR035076">
    <property type="entry name" value="Toxin/TOLIP"/>
</dbReference>
<reference evidence="6" key="1">
    <citation type="submission" date="2025-08" db="UniProtKB">
        <authorList>
            <consortium name="Ensembl"/>
        </authorList>
    </citation>
    <scope>IDENTIFICATION</scope>
</reference>